<proteinExistence type="predicted"/>
<dbReference type="GO" id="GO:0016788">
    <property type="term" value="F:hydrolase activity, acting on ester bonds"/>
    <property type="evidence" value="ECO:0007669"/>
    <property type="project" value="UniProtKB-ARBA"/>
</dbReference>
<dbReference type="OrthoDB" id="933315at2"/>
<evidence type="ECO:0000313" key="4">
    <source>
        <dbReference type="Proteomes" id="UP000239590"/>
    </source>
</evidence>
<dbReference type="AlphaFoldDB" id="A0A2S7IHU0"/>
<evidence type="ECO:0000256" key="1">
    <source>
        <dbReference type="ARBA" id="ARBA00022801"/>
    </source>
</evidence>
<evidence type="ECO:0000259" key="2">
    <source>
        <dbReference type="Pfam" id="PF03629"/>
    </source>
</evidence>
<name>A0A2S7IHU0_9BACT</name>
<keyword evidence="4" id="KW-1185">Reference proteome</keyword>
<organism evidence="3 4">
    <name type="scientific">Siphonobacter curvatus</name>
    <dbReference type="NCBI Taxonomy" id="2094562"/>
    <lineage>
        <taxon>Bacteria</taxon>
        <taxon>Pseudomonadati</taxon>
        <taxon>Bacteroidota</taxon>
        <taxon>Cytophagia</taxon>
        <taxon>Cytophagales</taxon>
        <taxon>Cytophagaceae</taxon>
        <taxon>Siphonobacter</taxon>
    </lineage>
</organism>
<dbReference type="InterPro" id="IPR005181">
    <property type="entry name" value="SASA"/>
</dbReference>
<dbReference type="NCBIfam" id="TIGR04183">
    <property type="entry name" value="Por_Secre_tail"/>
    <property type="match status" value="1"/>
</dbReference>
<gene>
    <name evidence="3" type="ORF">C5O19_19765</name>
</gene>
<evidence type="ECO:0000313" key="3">
    <source>
        <dbReference type="EMBL" id="PQA55650.1"/>
    </source>
</evidence>
<dbReference type="InterPro" id="IPR026444">
    <property type="entry name" value="Secre_tail"/>
</dbReference>
<dbReference type="RefSeq" id="WP_104715110.1">
    <property type="nucleotide sequence ID" value="NZ_PTRA01000004.1"/>
</dbReference>
<dbReference type="Proteomes" id="UP000239590">
    <property type="component" value="Unassembled WGS sequence"/>
</dbReference>
<reference evidence="4" key="1">
    <citation type="submission" date="2018-02" db="EMBL/GenBank/DDBJ databases">
        <title>Genome sequencing of Solimonas sp. HR-BB.</title>
        <authorList>
            <person name="Lee Y."/>
            <person name="Jeon C.O."/>
        </authorList>
    </citation>
    <scope>NUCLEOTIDE SEQUENCE [LARGE SCALE GENOMIC DNA]</scope>
    <source>
        <strain evidence="4">HR-U</strain>
    </source>
</reference>
<accession>A0A2S7IHU0</accession>
<dbReference type="Pfam" id="PF03629">
    <property type="entry name" value="SASA"/>
    <property type="match status" value="1"/>
</dbReference>
<comment type="caution">
    <text evidence="3">The sequence shown here is derived from an EMBL/GenBank/DDBJ whole genome shotgun (WGS) entry which is preliminary data.</text>
</comment>
<sequence length="744" mass="81165">MKKQLPLRWQAKLAFLFFVLLLLHTSVGYLQAQQILWPTNTGDGTVSMVFQRDASNKASVRFIVASANGATINSCQVRYRKYTLNGSLESSYVDPRPGSASLNNGYLNGVSFNGINSSCQVSFTLDIKGGMYQMEALVNGSQTWRDFGVGEVFAIAGQSNAAGYAKDNNGEAEVTAPKFVQYNNTKTQFDGNDPGSASVGRKYYKYYWGKLGSQLATALNVPIAFYQAAWSGTAVHTWYLSSIGTPTAYPSGYPYQNLKSVLQTTKNQVGLRGVLWHQGETYDYMTGYNYNDELDALIQQSRNDAGADIPWVIARASYIGGNPQPAIIDSQNRLLTPYFYANVFEMHPKAFGDNTANVYYKTNIFSGPETDGFTGANRLPDQTHLSVQGQGQVANAWYTALTQTYGGQNFFSYPTALLNTQATTVNSTTCDPSNCNLSSAVLIGSWNGYAVELRQLGAYRALVTVVPGGPNGANKYFPRGKNYWNSINRNAGTDAYYNCINVGETGYGGLVFPSEVTLPAGYAEGYEQDGARYFYQSNQPIDICELNQPQTIGTWSGYTVQLRKFDGYKVLVTVVPGGPNGAVKYFARGKNYWNSINRNAGTDAYYNCINVGETGFGGLVLPFDVNYIPAGYLKGTENDGAIYYYQSSGGRLAASEVTIEAVEPMVIAPNPSTGTFTVQVNVANEQPAELIVRNLQGMVWFRKPFIGKGKQSHAVVLGSSAKGMAFVSLETNGKMITSKVIILP</sequence>
<dbReference type="Gene3D" id="3.40.50.1110">
    <property type="entry name" value="SGNH hydrolase"/>
    <property type="match status" value="1"/>
</dbReference>
<dbReference type="InterPro" id="IPR036514">
    <property type="entry name" value="SGNH_hydro_sf"/>
</dbReference>
<feature type="domain" description="Sialate O-acetylesterase" evidence="2">
    <location>
        <begin position="151"/>
        <end position="317"/>
    </location>
</feature>
<keyword evidence="1" id="KW-0378">Hydrolase</keyword>
<dbReference type="EMBL" id="PTRA01000004">
    <property type="protein sequence ID" value="PQA55650.1"/>
    <property type="molecule type" value="Genomic_DNA"/>
</dbReference>
<dbReference type="SUPFAM" id="SSF52266">
    <property type="entry name" value="SGNH hydrolase"/>
    <property type="match status" value="1"/>
</dbReference>
<protein>
    <recommendedName>
        <fullName evidence="2">Sialate O-acetylesterase domain-containing protein</fullName>
    </recommendedName>
</protein>